<dbReference type="PANTHER" id="PTHR24006:SF758">
    <property type="entry name" value="UBIQUITIN CARBOXYL-TERMINAL HYDROLASE 36"/>
    <property type="match status" value="1"/>
</dbReference>
<feature type="compositionally biased region" description="Basic residues" evidence="14">
    <location>
        <begin position="1066"/>
        <end position="1084"/>
    </location>
</feature>
<sequence length="1329" mass="148000">MRPEPGVSLVSGALQSSLAKAQRNYQFHGSESLHNSEERKEARNKKASAVDKNLTAYCNSIGSCFASYSAEQFLQLGNSLSFDDGGFLEHTIPEVRNECVILKQTRKNELAPVGGSNRKKKKVISTIGHNKGSKPSSSLTSSPLCNGVIAPTCKKVNNVAVTESQSKGTPSKNLQPKKPGKFDNLIQKLSKLLKDTTIGKNKRRRLTRKLRQLEKQKSEETPTLQKIQIDIKTNSKLTESPTKSPSSPSKLSIQKSVSATANNGLGVQQTKGINLLKTKMGPENGLKNDVALTNGTSLSLQLRLPEPKRILYPKEKILLGWRSKRGPGAGFHNFGNTCYLNSSLQALFHIPAFVNWIQNDEEHRKMCKGILPNQTTCIICVVYLTLQEHSRTSSCIRPRVLDKLKAICKHFSYGRQEDAHEFLRYLLEGMERSYLTLINGLRLDNRTKETNPLGQIFGGYIRTEVTCLQCSFVSTTFQPSAELQLDIRHSTTLEDALQLHFRRERLDNNDYKCEKCRKISQATKQFSLELPPLVLCLQLKRFTLYGNKIGKRIHCNKLLNMSRYLHKSQKASGFYQDNELKYRLVALVTHLGQSPNCGHYTAIAEGSNGSYYQFDDQFVHEVTGQTALNNDAYLLIYEMDRNSQPTGGLHYSIPNSPNILSKPAAATTSGTLITNGNSDTPKKFAIPFAKKNGIPNSPALNKPTVLSNTDSSKANGNSGPDSSGDRRVIRFGIPPNSLIKSTAQNKINVLQPGIAVTNSARVYSSSLSTMVVPKANCVPLVPYGDIDNDEATEQEPKEETRKTSPKQERIIGPLLEVNNKNHHQRSPSPAARVVIPYKLPSSPPLSPKANNPEYKFGIKRKSEAMLGSTSDLTKSDMPTSKKSPINATSKWTIVSLKNGNLSDPEKNSSESSKIKSKELIRAKSAERTTQKSQQTSRLALPPPPPLIPNAKRKLNDSTKINLSIDSTTKSNGSSFPSQSTPKELSLQTAVQNGHHEKKKKRKRSRSSSSSSDSSSTDRDRNKQKKEGNGKLDKKKKLKKKGRETPSKRSSSSDDSSDSESDSSSGGRRHGHKRRHKNKKRRHSKHRDESKEKIKVSSGKGEMNGWLPTTERDASSVEREQILRQARNPSRSPSKSISSKSSDRFNPSRIEGREKSIIGWNGEQSLLSKSIDDERKELSRKSREGYDDELDQGRIKKPHSSRSPSRETPDGNKFQSLQDKKKLVAKWSNILDGYGDGFKDHANMKSPPSDKKKPWVAKKFDNYSDRPYPPSRGPRQNGSGFGGHNRPFGSYSSGYRSNTGSNSRPGYNGSNNRSRYYDNGKHWNSRQNHY</sequence>
<dbReference type="Proteomes" id="UP000198287">
    <property type="component" value="Unassembled WGS sequence"/>
</dbReference>
<feature type="region of interest" description="Disordered" evidence="14">
    <location>
        <begin position="1234"/>
        <end position="1329"/>
    </location>
</feature>
<name>A0A226D1P7_FOLCA</name>
<dbReference type="PROSITE" id="PS50235">
    <property type="entry name" value="USP_3"/>
    <property type="match status" value="1"/>
</dbReference>
<comment type="similarity">
    <text evidence="3">Belongs to the peptidase C19 family.</text>
</comment>
<feature type="compositionally biased region" description="Polar residues" evidence="14">
    <location>
        <begin position="161"/>
        <end position="174"/>
    </location>
</feature>
<proteinExistence type="inferred from homology"/>
<keyword evidence="6" id="KW-0833">Ubl conjugation pathway</keyword>
<dbReference type="PANTHER" id="PTHR24006">
    <property type="entry name" value="UBIQUITIN CARBOXYL-TERMINAL HYDROLASE"/>
    <property type="match status" value="1"/>
</dbReference>
<dbReference type="InterPro" id="IPR028889">
    <property type="entry name" value="USP"/>
</dbReference>
<keyword evidence="17" id="KW-1185">Reference proteome</keyword>
<keyword evidence="8" id="KW-0788">Thiol protease</keyword>
<dbReference type="OrthoDB" id="420187at2759"/>
<evidence type="ECO:0000256" key="4">
    <source>
        <dbReference type="ARBA" id="ARBA00012759"/>
    </source>
</evidence>
<feature type="compositionally biased region" description="Low complexity" evidence="14">
    <location>
        <begin position="1128"/>
        <end position="1139"/>
    </location>
</feature>
<evidence type="ECO:0000256" key="11">
    <source>
        <dbReference type="ARBA" id="ARBA00042154"/>
    </source>
</evidence>
<comment type="subcellular location">
    <subcellularLocation>
        <location evidence="2">Nucleus</location>
        <location evidence="2">Nucleolus</location>
    </subcellularLocation>
</comment>
<dbReference type="STRING" id="158441.A0A226D1P7"/>
<feature type="region of interest" description="Disordered" evidence="14">
    <location>
        <begin position="111"/>
        <end position="142"/>
    </location>
</feature>
<comment type="caution">
    <text evidence="16">The sequence shown here is derived from an EMBL/GenBank/DDBJ whole genome shotgun (WGS) entry which is preliminary data.</text>
</comment>
<feature type="compositionally biased region" description="Basic and acidic residues" evidence="14">
    <location>
        <begin position="1169"/>
        <end position="1184"/>
    </location>
</feature>
<dbReference type="InterPro" id="IPR050164">
    <property type="entry name" value="Peptidase_C19"/>
</dbReference>
<dbReference type="Pfam" id="PF00443">
    <property type="entry name" value="UCH"/>
    <property type="match status" value="1"/>
</dbReference>
<evidence type="ECO:0000256" key="1">
    <source>
        <dbReference type="ARBA" id="ARBA00000707"/>
    </source>
</evidence>
<evidence type="ECO:0000256" key="12">
    <source>
        <dbReference type="ARBA" id="ARBA00042420"/>
    </source>
</evidence>
<dbReference type="InterPro" id="IPR001394">
    <property type="entry name" value="Peptidase_C19_UCH"/>
</dbReference>
<feature type="compositionally biased region" description="Low complexity" evidence="14">
    <location>
        <begin position="235"/>
        <end position="254"/>
    </location>
</feature>
<feature type="compositionally biased region" description="Basic and acidic residues" evidence="14">
    <location>
        <begin position="1109"/>
        <end position="1121"/>
    </location>
</feature>
<evidence type="ECO:0000256" key="6">
    <source>
        <dbReference type="ARBA" id="ARBA00022786"/>
    </source>
</evidence>
<feature type="region of interest" description="Disordered" evidence="14">
    <location>
        <begin position="785"/>
        <end position="833"/>
    </location>
</feature>
<protein>
    <recommendedName>
        <fullName evidence="9">Ubiquitin carboxyl-terminal hydrolase 36</fullName>
        <ecNumber evidence="4">3.4.19.12</ecNumber>
    </recommendedName>
    <alternativeName>
        <fullName evidence="12">Deubiquitinating enzyme 36</fullName>
    </alternativeName>
    <alternativeName>
        <fullName evidence="11">Protein scrawny</fullName>
    </alternativeName>
    <alternativeName>
        <fullName evidence="10">Ubiquitin thioesterase 36</fullName>
    </alternativeName>
    <alternativeName>
        <fullName evidence="13">Ubiquitin-specific-processing protease 36</fullName>
    </alternativeName>
</protein>
<dbReference type="OMA" id="HANGHCK"/>
<feature type="compositionally biased region" description="Basic residues" evidence="14">
    <location>
        <begin position="995"/>
        <end position="1005"/>
    </location>
</feature>
<feature type="compositionally biased region" description="Polar residues" evidence="14">
    <location>
        <begin position="1289"/>
        <end position="1313"/>
    </location>
</feature>
<feature type="region of interest" description="Disordered" evidence="14">
    <location>
        <begin position="695"/>
        <end position="730"/>
    </location>
</feature>
<feature type="region of interest" description="Disordered" evidence="14">
    <location>
        <begin position="161"/>
        <end position="181"/>
    </location>
</feature>
<feature type="compositionally biased region" description="Basic and acidic residues" evidence="14">
    <location>
        <begin position="794"/>
        <end position="809"/>
    </location>
</feature>
<dbReference type="GO" id="GO:0004843">
    <property type="term" value="F:cysteine-type deubiquitinase activity"/>
    <property type="evidence" value="ECO:0007669"/>
    <property type="project" value="UniProtKB-EC"/>
</dbReference>
<evidence type="ECO:0000256" key="10">
    <source>
        <dbReference type="ARBA" id="ARBA00041300"/>
    </source>
</evidence>
<evidence type="ECO:0000256" key="2">
    <source>
        <dbReference type="ARBA" id="ARBA00004604"/>
    </source>
</evidence>
<dbReference type="GO" id="GO:0042981">
    <property type="term" value="P:regulation of apoptotic process"/>
    <property type="evidence" value="ECO:0007669"/>
    <property type="project" value="TreeGrafter"/>
</dbReference>
<feature type="compositionally biased region" description="Basic and acidic residues" evidence="14">
    <location>
        <begin position="1236"/>
        <end position="1263"/>
    </location>
</feature>
<dbReference type="GO" id="GO:0005730">
    <property type="term" value="C:nucleolus"/>
    <property type="evidence" value="ECO:0007669"/>
    <property type="project" value="UniProtKB-SubCell"/>
</dbReference>
<gene>
    <name evidence="16" type="ORF">Fcan01_26334</name>
</gene>
<feature type="region of interest" description="Disordered" evidence="14">
    <location>
        <begin position="898"/>
        <end position="1219"/>
    </location>
</feature>
<evidence type="ECO:0000256" key="14">
    <source>
        <dbReference type="SAM" id="MobiDB-lite"/>
    </source>
</evidence>
<keyword evidence="7 16" id="KW-0378">Hydrolase</keyword>
<feature type="compositionally biased region" description="Polar residues" evidence="14">
    <location>
        <begin position="957"/>
        <end position="991"/>
    </location>
</feature>
<organism evidence="16 17">
    <name type="scientific">Folsomia candida</name>
    <name type="common">Springtail</name>
    <dbReference type="NCBI Taxonomy" id="158441"/>
    <lineage>
        <taxon>Eukaryota</taxon>
        <taxon>Metazoa</taxon>
        <taxon>Ecdysozoa</taxon>
        <taxon>Arthropoda</taxon>
        <taxon>Hexapoda</taxon>
        <taxon>Collembola</taxon>
        <taxon>Entomobryomorpha</taxon>
        <taxon>Isotomoidea</taxon>
        <taxon>Isotomidae</taxon>
        <taxon>Proisotominae</taxon>
        <taxon>Folsomia</taxon>
    </lineage>
</organism>
<dbReference type="GO" id="GO:0005829">
    <property type="term" value="C:cytosol"/>
    <property type="evidence" value="ECO:0007669"/>
    <property type="project" value="TreeGrafter"/>
</dbReference>
<dbReference type="GO" id="GO:0016579">
    <property type="term" value="P:protein deubiquitination"/>
    <property type="evidence" value="ECO:0007669"/>
    <property type="project" value="InterPro"/>
</dbReference>
<evidence type="ECO:0000256" key="8">
    <source>
        <dbReference type="ARBA" id="ARBA00022807"/>
    </source>
</evidence>
<feature type="region of interest" description="Disordered" evidence="14">
    <location>
        <begin position="212"/>
        <end position="254"/>
    </location>
</feature>
<dbReference type="SUPFAM" id="SSF54001">
    <property type="entry name" value="Cysteine proteinases"/>
    <property type="match status" value="1"/>
</dbReference>
<feature type="compositionally biased region" description="Basic and acidic residues" evidence="14">
    <location>
        <begin position="1015"/>
        <end position="1031"/>
    </location>
</feature>
<dbReference type="GO" id="GO:0006508">
    <property type="term" value="P:proteolysis"/>
    <property type="evidence" value="ECO:0007669"/>
    <property type="project" value="UniProtKB-KW"/>
</dbReference>
<dbReference type="PROSITE" id="PS00972">
    <property type="entry name" value="USP_1"/>
    <property type="match status" value="1"/>
</dbReference>
<evidence type="ECO:0000256" key="9">
    <source>
        <dbReference type="ARBA" id="ARBA00039432"/>
    </source>
</evidence>
<feature type="domain" description="USP" evidence="15">
    <location>
        <begin position="329"/>
        <end position="640"/>
    </location>
</feature>
<dbReference type="PROSITE" id="PS00973">
    <property type="entry name" value="USP_2"/>
    <property type="match status" value="1"/>
</dbReference>
<evidence type="ECO:0000313" key="16">
    <source>
        <dbReference type="EMBL" id="OXA38990.1"/>
    </source>
</evidence>
<feature type="compositionally biased region" description="Basic residues" evidence="14">
    <location>
        <begin position="1032"/>
        <end position="1041"/>
    </location>
</feature>
<evidence type="ECO:0000256" key="7">
    <source>
        <dbReference type="ARBA" id="ARBA00022801"/>
    </source>
</evidence>
<feature type="compositionally biased region" description="Basic and acidic residues" evidence="14">
    <location>
        <begin position="1085"/>
        <end position="1094"/>
    </location>
</feature>
<dbReference type="InterPro" id="IPR038765">
    <property type="entry name" value="Papain-like_cys_pep_sf"/>
</dbReference>
<evidence type="ECO:0000313" key="17">
    <source>
        <dbReference type="Proteomes" id="UP000198287"/>
    </source>
</evidence>
<evidence type="ECO:0000256" key="5">
    <source>
        <dbReference type="ARBA" id="ARBA00022670"/>
    </source>
</evidence>
<evidence type="ECO:0000256" key="13">
    <source>
        <dbReference type="ARBA" id="ARBA00043009"/>
    </source>
</evidence>
<comment type="catalytic activity">
    <reaction evidence="1">
        <text>Thiol-dependent hydrolysis of ester, thioester, amide, peptide and isopeptide bonds formed by the C-terminal Gly of ubiquitin (a 76-residue protein attached to proteins as an intracellular targeting signal).</text>
        <dbReference type="EC" id="3.4.19.12"/>
    </reaction>
</comment>
<reference evidence="16 17" key="1">
    <citation type="submission" date="2015-12" db="EMBL/GenBank/DDBJ databases">
        <title>The genome of Folsomia candida.</title>
        <authorList>
            <person name="Faddeeva A."/>
            <person name="Derks M.F."/>
            <person name="Anvar Y."/>
            <person name="Smit S."/>
            <person name="Van Straalen N."/>
            <person name="Roelofs D."/>
        </authorList>
    </citation>
    <scope>NUCLEOTIDE SEQUENCE [LARGE SCALE GENOMIC DNA]</scope>
    <source>
        <strain evidence="16 17">VU population</strain>
        <tissue evidence="16">Whole body</tissue>
    </source>
</reference>
<feature type="compositionally biased region" description="Polar residues" evidence="14">
    <location>
        <begin position="695"/>
        <end position="721"/>
    </location>
</feature>
<evidence type="ECO:0000259" key="15">
    <source>
        <dbReference type="PROSITE" id="PS50235"/>
    </source>
</evidence>
<dbReference type="InterPro" id="IPR018200">
    <property type="entry name" value="USP_CS"/>
</dbReference>
<dbReference type="EMBL" id="LNIX01000042">
    <property type="protein sequence ID" value="OXA38990.1"/>
    <property type="molecule type" value="Genomic_DNA"/>
</dbReference>
<feature type="compositionally biased region" description="Polar residues" evidence="14">
    <location>
        <begin position="221"/>
        <end position="234"/>
    </location>
</feature>
<feature type="compositionally biased region" description="Basic and acidic residues" evidence="14">
    <location>
        <begin position="903"/>
        <end position="929"/>
    </location>
</feature>
<dbReference type="EC" id="3.4.19.12" evidence="4"/>
<dbReference type="Gene3D" id="3.90.70.10">
    <property type="entry name" value="Cysteine proteinases"/>
    <property type="match status" value="1"/>
</dbReference>
<keyword evidence="5" id="KW-0645">Protease</keyword>
<evidence type="ECO:0000256" key="3">
    <source>
        <dbReference type="ARBA" id="ARBA00009085"/>
    </source>
</evidence>
<feature type="region of interest" description="Disordered" evidence="14">
    <location>
        <begin position="867"/>
        <end position="886"/>
    </location>
</feature>
<feature type="compositionally biased region" description="Low complexity" evidence="14">
    <location>
        <begin position="133"/>
        <end position="142"/>
    </location>
</feature>
<accession>A0A226D1P7</accession>